<reference evidence="3" key="3">
    <citation type="submission" date="2018-08" db="UniProtKB">
        <authorList>
            <consortium name="EnsemblPlants"/>
        </authorList>
    </citation>
    <scope>IDENTIFICATION</scope>
    <source>
        <strain evidence="3">cv. Bd21</strain>
    </source>
</reference>
<reference evidence="2" key="2">
    <citation type="submission" date="2017-06" db="EMBL/GenBank/DDBJ databases">
        <title>WGS assembly of Brachypodium distachyon.</title>
        <authorList>
            <consortium name="The International Brachypodium Initiative"/>
            <person name="Lucas S."/>
            <person name="Harmon-Smith M."/>
            <person name="Lail K."/>
            <person name="Tice H."/>
            <person name="Grimwood J."/>
            <person name="Bruce D."/>
            <person name="Barry K."/>
            <person name="Shu S."/>
            <person name="Lindquist E."/>
            <person name="Wang M."/>
            <person name="Pitluck S."/>
            <person name="Vogel J.P."/>
            <person name="Garvin D.F."/>
            <person name="Mockler T.C."/>
            <person name="Schmutz J."/>
            <person name="Rokhsar D."/>
            <person name="Bevan M.W."/>
        </authorList>
    </citation>
    <scope>NUCLEOTIDE SEQUENCE</scope>
    <source>
        <strain evidence="2">Bd21</strain>
    </source>
</reference>
<dbReference type="EnsemblPlants" id="PNT72455">
    <property type="protein sequence ID" value="PNT72455"/>
    <property type="gene ID" value="BRADI_2g44515v3"/>
</dbReference>
<proteinExistence type="predicted"/>
<dbReference type="Proteomes" id="UP000008810">
    <property type="component" value="Chromosome 2"/>
</dbReference>
<feature type="compositionally biased region" description="Polar residues" evidence="1">
    <location>
        <begin position="27"/>
        <end position="40"/>
    </location>
</feature>
<gene>
    <name evidence="2" type="ORF">BRADI_2g44515v3</name>
</gene>
<sequence length="120" mass="12857">MRNRNVAGRRAEPRRPPPCAGPLPSVSDGSHGSAPSTTPTICLVRHPAPSPVFPRPKKATGSSGRQTSAVMPRPPLSCSGEHSLHRPPSRPLAERRPSSPALRWPRAGLCRRCAATIHQN</sequence>
<evidence type="ECO:0000313" key="3">
    <source>
        <dbReference type="EnsemblPlants" id="PNT72455"/>
    </source>
</evidence>
<organism evidence="2">
    <name type="scientific">Brachypodium distachyon</name>
    <name type="common">Purple false brome</name>
    <name type="synonym">Trachynia distachya</name>
    <dbReference type="NCBI Taxonomy" id="15368"/>
    <lineage>
        <taxon>Eukaryota</taxon>
        <taxon>Viridiplantae</taxon>
        <taxon>Streptophyta</taxon>
        <taxon>Embryophyta</taxon>
        <taxon>Tracheophyta</taxon>
        <taxon>Spermatophyta</taxon>
        <taxon>Magnoliopsida</taxon>
        <taxon>Liliopsida</taxon>
        <taxon>Poales</taxon>
        <taxon>Poaceae</taxon>
        <taxon>BOP clade</taxon>
        <taxon>Pooideae</taxon>
        <taxon>Stipodae</taxon>
        <taxon>Brachypodieae</taxon>
        <taxon>Brachypodium</taxon>
    </lineage>
</organism>
<accession>A0A2K2DDT9</accession>
<dbReference type="Gramene" id="PNT72455">
    <property type="protein sequence ID" value="PNT72455"/>
    <property type="gene ID" value="BRADI_2g44515v3"/>
</dbReference>
<evidence type="ECO:0000256" key="1">
    <source>
        <dbReference type="SAM" id="MobiDB-lite"/>
    </source>
</evidence>
<feature type="compositionally biased region" description="Polar residues" evidence="1">
    <location>
        <begin position="60"/>
        <end position="69"/>
    </location>
</feature>
<protein>
    <submittedName>
        <fullName evidence="2 3">Uncharacterized protein</fullName>
    </submittedName>
</protein>
<dbReference type="InParanoid" id="A0A2K2DDT9"/>
<evidence type="ECO:0000313" key="4">
    <source>
        <dbReference type="Proteomes" id="UP000008810"/>
    </source>
</evidence>
<keyword evidence="4" id="KW-1185">Reference proteome</keyword>
<name>A0A2K2DDT9_BRADI</name>
<reference evidence="2 3" key="1">
    <citation type="journal article" date="2010" name="Nature">
        <title>Genome sequencing and analysis of the model grass Brachypodium distachyon.</title>
        <authorList>
            <consortium name="International Brachypodium Initiative"/>
        </authorList>
    </citation>
    <scope>NUCLEOTIDE SEQUENCE [LARGE SCALE GENOMIC DNA]</scope>
    <source>
        <strain evidence="2 3">Bd21</strain>
    </source>
</reference>
<evidence type="ECO:0000313" key="2">
    <source>
        <dbReference type="EMBL" id="PNT72455.1"/>
    </source>
</evidence>
<dbReference type="AlphaFoldDB" id="A0A2K2DDT9"/>
<feature type="region of interest" description="Disordered" evidence="1">
    <location>
        <begin position="1"/>
        <end position="105"/>
    </location>
</feature>
<dbReference type="EMBL" id="CM000881">
    <property type="protein sequence ID" value="PNT72455.1"/>
    <property type="molecule type" value="Genomic_DNA"/>
</dbReference>